<dbReference type="InterPro" id="IPR003594">
    <property type="entry name" value="HATPase_dom"/>
</dbReference>
<dbReference type="SMART" id="SM00387">
    <property type="entry name" value="HATPase_c"/>
    <property type="match status" value="1"/>
</dbReference>
<dbReference type="PANTHER" id="PTHR43547:SF2">
    <property type="entry name" value="HYBRID SIGNAL TRANSDUCTION HISTIDINE KINASE C"/>
    <property type="match status" value="1"/>
</dbReference>
<evidence type="ECO:0000259" key="6">
    <source>
        <dbReference type="PROSITE" id="PS50109"/>
    </source>
</evidence>
<sequence>MPVTLIGNAIGCIPLASVLWDSESPFKILSWVGSIYLLTFARWIHQRSFDSKNASIEQIYRQGKAYTITALIAGLLWGSVALLFFRPELLETFTAILLTLIVVIGASMIALSSRPLTHAAFAFPASAPIVIMMFLQDSLLYMWSCFGILIYMAISFVFSRNMHRVINNSLELKYQNIDLVTDLKKQTETANKANIDKSRFLAAASHDLRQPLHAVNLFVETLEQKITTNDQKSDLMHIRHGLDSLDELFNALLDITQIDSNTLRISNSNFSLALLMSKWIEQYSIQAANKQLKLVIKDCEHFVYTDPVLLEQVIRNLLSNAIRYTKQGEINIHCTQNNNNLQLHIRDTGIGIPQADKEQIFNEFYQLNNPERDRNKGLGLGLAIVKRISQRLNYQLSFTTKLGKGTEFIVVLPKGKQTEQNKHKPSHPALKDKLNNLKVMVIDNEVQILQAMENIIVSWGSHATSADSTKKALKLIQDGYQPDIILADYRMPGDINGCELIKLIQQQVGDIPGIILTGDTGNDVIAEINAAKQVRLTKPIKPAQLRIAMSHLIH</sequence>
<evidence type="ECO:0000256" key="1">
    <source>
        <dbReference type="ARBA" id="ARBA00000085"/>
    </source>
</evidence>
<feature type="transmembrane region" description="Helical" evidence="5">
    <location>
        <begin position="141"/>
        <end position="159"/>
    </location>
</feature>
<gene>
    <name evidence="8" type="ORF">GARC_0532</name>
</gene>
<dbReference type="SUPFAM" id="SSF52172">
    <property type="entry name" value="CheY-like"/>
    <property type="match status" value="1"/>
</dbReference>
<dbReference type="SUPFAM" id="SSF47384">
    <property type="entry name" value="Homodimeric domain of signal transducing histidine kinase"/>
    <property type="match status" value="1"/>
</dbReference>
<dbReference type="InterPro" id="IPR005467">
    <property type="entry name" value="His_kinase_dom"/>
</dbReference>
<feature type="modified residue" description="4-aspartylphosphate" evidence="4">
    <location>
        <position position="488"/>
    </location>
</feature>
<dbReference type="Gene3D" id="3.30.565.10">
    <property type="entry name" value="Histidine kinase-like ATPase, C-terminal domain"/>
    <property type="match status" value="1"/>
</dbReference>
<comment type="catalytic activity">
    <reaction evidence="1">
        <text>ATP + protein L-histidine = ADP + protein N-phospho-L-histidine.</text>
        <dbReference type="EC" id="2.7.13.3"/>
    </reaction>
</comment>
<keyword evidence="5" id="KW-0812">Transmembrane</keyword>
<keyword evidence="5" id="KW-1133">Transmembrane helix</keyword>
<dbReference type="Gene3D" id="3.40.50.2300">
    <property type="match status" value="1"/>
</dbReference>
<proteinExistence type="predicted"/>
<dbReference type="Pfam" id="PF02518">
    <property type="entry name" value="HATPase_c"/>
    <property type="match status" value="1"/>
</dbReference>
<dbReference type="InterPro" id="IPR004358">
    <property type="entry name" value="Sig_transdc_His_kin-like_C"/>
</dbReference>
<dbReference type="SMART" id="SM00448">
    <property type="entry name" value="REC"/>
    <property type="match status" value="1"/>
</dbReference>
<evidence type="ECO:0000256" key="3">
    <source>
        <dbReference type="ARBA" id="ARBA00022553"/>
    </source>
</evidence>
<dbReference type="InterPro" id="IPR011006">
    <property type="entry name" value="CheY-like_superfamily"/>
</dbReference>
<feature type="transmembrane region" description="Helical" evidence="5">
    <location>
        <begin position="28"/>
        <end position="44"/>
    </location>
</feature>
<dbReference type="InterPro" id="IPR003661">
    <property type="entry name" value="HisK_dim/P_dom"/>
</dbReference>
<comment type="caution">
    <text evidence="8">The sequence shown here is derived from an EMBL/GenBank/DDBJ whole genome shotgun (WGS) entry which is preliminary data.</text>
</comment>
<feature type="domain" description="Response regulatory" evidence="7">
    <location>
        <begin position="438"/>
        <end position="553"/>
    </location>
</feature>
<dbReference type="eggNOG" id="COG2205">
    <property type="taxonomic scope" value="Bacteria"/>
</dbReference>
<dbReference type="Proteomes" id="UP000006327">
    <property type="component" value="Unassembled WGS sequence"/>
</dbReference>
<name>K6YLK3_9ALTE</name>
<dbReference type="CDD" id="cd00075">
    <property type="entry name" value="HATPase"/>
    <property type="match status" value="1"/>
</dbReference>
<dbReference type="Pfam" id="PF00072">
    <property type="entry name" value="Response_reg"/>
    <property type="match status" value="1"/>
</dbReference>
<dbReference type="RefSeq" id="WP_007616366.1">
    <property type="nucleotide sequence ID" value="NZ_BAEO01000007.1"/>
</dbReference>
<dbReference type="PROSITE" id="PS50109">
    <property type="entry name" value="HIS_KIN"/>
    <property type="match status" value="1"/>
</dbReference>
<dbReference type="InterPro" id="IPR001789">
    <property type="entry name" value="Sig_transdc_resp-reg_receiver"/>
</dbReference>
<evidence type="ECO:0000259" key="7">
    <source>
        <dbReference type="PROSITE" id="PS50110"/>
    </source>
</evidence>
<feature type="transmembrane region" description="Helical" evidence="5">
    <location>
        <begin position="92"/>
        <end position="111"/>
    </location>
</feature>
<feature type="transmembrane region" description="Helical" evidence="5">
    <location>
        <begin position="65"/>
        <end position="86"/>
    </location>
</feature>
<dbReference type="PROSITE" id="PS50110">
    <property type="entry name" value="RESPONSE_REGULATORY"/>
    <property type="match status" value="1"/>
</dbReference>
<dbReference type="Gene3D" id="1.10.287.130">
    <property type="match status" value="1"/>
</dbReference>
<keyword evidence="5" id="KW-0472">Membrane</keyword>
<accession>K6YLK3</accession>
<organism evidence="8 9">
    <name type="scientific">Paraglaciecola arctica BSs20135</name>
    <dbReference type="NCBI Taxonomy" id="493475"/>
    <lineage>
        <taxon>Bacteria</taxon>
        <taxon>Pseudomonadati</taxon>
        <taxon>Pseudomonadota</taxon>
        <taxon>Gammaproteobacteria</taxon>
        <taxon>Alteromonadales</taxon>
        <taxon>Alteromonadaceae</taxon>
        <taxon>Paraglaciecola</taxon>
    </lineage>
</organism>
<dbReference type="PRINTS" id="PR00344">
    <property type="entry name" value="BCTRLSENSOR"/>
</dbReference>
<dbReference type="OrthoDB" id="9764438at2"/>
<dbReference type="AlphaFoldDB" id="K6YLK3"/>
<evidence type="ECO:0000313" key="8">
    <source>
        <dbReference type="EMBL" id="GAC17513.1"/>
    </source>
</evidence>
<keyword evidence="9" id="KW-1185">Reference proteome</keyword>
<evidence type="ECO:0000256" key="4">
    <source>
        <dbReference type="PROSITE-ProRule" id="PRU00169"/>
    </source>
</evidence>
<dbReference type="EMBL" id="BAEO01000007">
    <property type="protein sequence ID" value="GAC17513.1"/>
    <property type="molecule type" value="Genomic_DNA"/>
</dbReference>
<evidence type="ECO:0000313" key="9">
    <source>
        <dbReference type="Proteomes" id="UP000006327"/>
    </source>
</evidence>
<dbReference type="InterPro" id="IPR036890">
    <property type="entry name" value="HATPase_C_sf"/>
</dbReference>
<dbReference type="SUPFAM" id="SSF55874">
    <property type="entry name" value="ATPase domain of HSP90 chaperone/DNA topoisomerase II/histidine kinase"/>
    <property type="match status" value="1"/>
</dbReference>
<reference evidence="8 9" key="1">
    <citation type="journal article" date="2017" name="Antonie Van Leeuwenhoek">
        <title>Rhizobium rhizosphaerae sp. nov., a novel species isolated from rice rhizosphere.</title>
        <authorList>
            <person name="Zhao J.J."/>
            <person name="Zhang J."/>
            <person name="Zhang R.J."/>
            <person name="Zhang C.W."/>
            <person name="Yin H.Q."/>
            <person name="Zhang X.X."/>
        </authorList>
    </citation>
    <scope>NUCLEOTIDE SEQUENCE [LARGE SCALE GENOMIC DNA]</scope>
    <source>
        <strain evidence="8 9">BSs20135</strain>
    </source>
</reference>
<protein>
    <recommendedName>
        <fullName evidence="2">histidine kinase</fullName>
        <ecNumber evidence="2">2.7.13.3</ecNumber>
    </recommendedName>
</protein>
<dbReference type="CDD" id="cd00082">
    <property type="entry name" value="HisKA"/>
    <property type="match status" value="1"/>
</dbReference>
<dbReference type="CDD" id="cd00156">
    <property type="entry name" value="REC"/>
    <property type="match status" value="1"/>
</dbReference>
<dbReference type="GO" id="GO:0000155">
    <property type="term" value="F:phosphorelay sensor kinase activity"/>
    <property type="evidence" value="ECO:0007669"/>
    <property type="project" value="InterPro"/>
</dbReference>
<dbReference type="EC" id="2.7.13.3" evidence="2"/>
<feature type="transmembrane region" description="Helical" evidence="5">
    <location>
        <begin position="118"/>
        <end position="135"/>
    </location>
</feature>
<dbReference type="Pfam" id="PF00512">
    <property type="entry name" value="HisKA"/>
    <property type="match status" value="1"/>
</dbReference>
<feature type="domain" description="Histidine kinase" evidence="6">
    <location>
        <begin position="203"/>
        <end position="416"/>
    </location>
</feature>
<dbReference type="PANTHER" id="PTHR43547">
    <property type="entry name" value="TWO-COMPONENT HISTIDINE KINASE"/>
    <property type="match status" value="1"/>
</dbReference>
<dbReference type="STRING" id="493475.GARC_0532"/>
<dbReference type="InterPro" id="IPR036097">
    <property type="entry name" value="HisK_dim/P_sf"/>
</dbReference>
<evidence type="ECO:0000256" key="2">
    <source>
        <dbReference type="ARBA" id="ARBA00012438"/>
    </source>
</evidence>
<dbReference type="FunFam" id="3.30.565.10:FF:000049">
    <property type="entry name" value="Two-component sensor histidine kinase"/>
    <property type="match status" value="1"/>
</dbReference>
<evidence type="ECO:0000256" key="5">
    <source>
        <dbReference type="SAM" id="Phobius"/>
    </source>
</evidence>
<keyword evidence="3 4" id="KW-0597">Phosphoprotein</keyword>
<dbReference type="SMART" id="SM00388">
    <property type="entry name" value="HisKA"/>
    <property type="match status" value="1"/>
</dbReference>